<dbReference type="SMART" id="SM00241">
    <property type="entry name" value="ZP"/>
    <property type="match status" value="1"/>
</dbReference>
<gene>
    <name evidence="4" type="ORF">GSOID_T00023317001</name>
</gene>
<keyword evidence="2" id="KW-1015">Disulfide bond</keyword>
<dbReference type="PANTHER" id="PTHR14002:SF43">
    <property type="entry name" value="DELTA-LIKE PROTEIN"/>
    <property type="match status" value="1"/>
</dbReference>
<dbReference type="Gene3D" id="2.60.40.4100">
    <property type="entry name" value="Zona pellucida, ZP-C domain"/>
    <property type="match status" value="1"/>
</dbReference>
<dbReference type="InterPro" id="IPR001507">
    <property type="entry name" value="ZP_dom"/>
</dbReference>
<keyword evidence="1" id="KW-0732">Signal</keyword>
<name>E4Z0M6_OIKDI</name>
<evidence type="ECO:0000313" key="4">
    <source>
        <dbReference type="EMBL" id="CBY41254.1"/>
    </source>
</evidence>
<dbReference type="Gene3D" id="2.60.40.3210">
    <property type="entry name" value="Zona pellucida, ZP-N domain"/>
    <property type="match status" value="1"/>
</dbReference>
<feature type="domain" description="ZP" evidence="3">
    <location>
        <begin position="22"/>
        <end position="299"/>
    </location>
</feature>
<dbReference type="Proteomes" id="UP000011014">
    <property type="component" value="Unassembled WGS sequence"/>
</dbReference>
<evidence type="ECO:0000256" key="1">
    <source>
        <dbReference type="ARBA" id="ARBA00022729"/>
    </source>
</evidence>
<dbReference type="Pfam" id="PF23344">
    <property type="entry name" value="ZP-N"/>
    <property type="match status" value="1"/>
</dbReference>
<protein>
    <recommendedName>
        <fullName evidence="3">ZP domain-containing protein</fullName>
    </recommendedName>
</protein>
<dbReference type="AlphaFoldDB" id="E4Z0M6"/>
<evidence type="ECO:0000259" key="3">
    <source>
        <dbReference type="PROSITE" id="PS51034"/>
    </source>
</evidence>
<dbReference type="InterPro" id="IPR042235">
    <property type="entry name" value="ZP-C_dom"/>
</dbReference>
<sequence length="313" mass="34679">MHTLNNNGEWVCAPQYGMASVECGSSYMKITINTALFNDDDSFSASLSDDSSIDCRMVGSLDDDSFTLETPLDGCGTSSLVQSSTQDIIFSQILHVETHSTIISVDKPIDLEFSCYYPTIVSAIFGGDDDFNFDVVNPQFNATYTGEQTGVGEFSFDINFFTDRFYTDVADNLDFESGDFVYFGINPTGSGNSSTLPDTVEYSVDNCRIVNAALGIEFPILEDGCGQALVGFAMEDTTAWTDDLERPIHNDDSVYFEYRSFRFVGADETTEYSEQLKCDIMVCDKSDTNSVCAQTRVCSRRRRSSLEDLIILD</sequence>
<dbReference type="PANTHER" id="PTHR14002">
    <property type="entry name" value="ENDOGLIN/TGF-BETA RECEPTOR TYPE III"/>
    <property type="match status" value="1"/>
</dbReference>
<reference evidence="4" key="1">
    <citation type="journal article" date="2010" name="Science">
        <title>Plasticity of animal genome architecture unmasked by rapid evolution of a pelagic tunicate.</title>
        <authorList>
            <person name="Denoeud F."/>
            <person name="Henriet S."/>
            <person name="Mungpakdee S."/>
            <person name="Aury J.M."/>
            <person name="Da Silva C."/>
            <person name="Brinkmann H."/>
            <person name="Mikhaleva J."/>
            <person name="Olsen L.C."/>
            <person name="Jubin C."/>
            <person name="Canestro C."/>
            <person name="Bouquet J.M."/>
            <person name="Danks G."/>
            <person name="Poulain J."/>
            <person name="Campsteijn C."/>
            <person name="Adamski M."/>
            <person name="Cross I."/>
            <person name="Yadetie F."/>
            <person name="Muffato M."/>
            <person name="Louis A."/>
            <person name="Butcher S."/>
            <person name="Tsagkogeorga G."/>
            <person name="Konrad A."/>
            <person name="Singh S."/>
            <person name="Jensen M.F."/>
            <person name="Cong E.H."/>
            <person name="Eikeseth-Otteraa H."/>
            <person name="Noel B."/>
            <person name="Anthouard V."/>
            <person name="Porcel B.M."/>
            <person name="Kachouri-Lafond R."/>
            <person name="Nishino A."/>
            <person name="Ugolini M."/>
            <person name="Chourrout P."/>
            <person name="Nishida H."/>
            <person name="Aasland R."/>
            <person name="Huzurbazar S."/>
            <person name="Westhof E."/>
            <person name="Delsuc F."/>
            <person name="Lehrach H."/>
            <person name="Reinhardt R."/>
            <person name="Weissenbach J."/>
            <person name="Roy S.W."/>
            <person name="Artiguenave F."/>
            <person name="Postlethwait J.H."/>
            <person name="Manak J.R."/>
            <person name="Thompson E.M."/>
            <person name="Jaillon O."/>
            <person name="Du Pasquier L."/>
            <person name="Boudinot P."/>
            <person name="Liberles D.A."/>
            <person name="Volff J.N."/>
            <person name="Philippe H."/>
            <person name="Lenhard B."/>
            <person name="Roest Crollius H."/>
            <person name="Wincker P."/>
            <person name="Chourrout D."/>
        </authorList>
    </citation>
    <scope>NUCLEOTIDE SEQUENCE [LARGE SCALE GENOMIC DNA]</scope>
</reference>
<dbReference type="PROSITE" id="PS51034">
    <property type="entry name" value="ZP_2"/>
    <property type="match status" value="1"/>
</dbReference>
<accession>E4Z0M6</accession>
<organism evidence="4">
    <name type="scientific">Oikopleura dioica</name>
    <name type="common">Tunicate</name>
    <dbReference type="NCBI Taxonomy" id="34765"/>
    <lineage>
        <taxon>Eukaryota</taxon>
        <taxon>Metazoa</taxon>
        <taxon>Chordata</taxon>
        <taxon>Tunicata</taxon>
        <taxon>Appendicularia</taxon>
        <taxon>Copelata</taxon>
        <taxon>Oikopleuridae</taxon>
        <taxon>Oikopleura</taxon>
    </lineage>
</organism>
<dbReference type="InterPro" id="IPR055356">
    <property type="entry name" value="ZP-N"/>
</dbReference>
<proteinExistence type="predicted"/>
<dbReference type="EMBL" id="FN656347">
    <property type="protein sequence ID" value="CBY41254.1"/>
    <property type="molecule type" value="Genomic_DNA"/>
</dbReference>
<evidence type="ECO:0000256" key="2">
    <source>
        <dbReference type="ARBA" id="ARBA00023157"/>
    </source>
</evidence>
<dbReference type="InterPro" id="IPR055355">
    <property type="entry name" value="ZP-C"/>
</dbReference>
<dbReference type="Pfam" id="PF00100">
    <property type="entry name" value="Zona_pellucida"/>
    <property type="match status" value="1"/>
</dbReference>